<gene>
    <name evidence="3" type="ORF">CEE69_07690</name>
</gene>
<dbReference type="SUPFAM" id="SSF51306">
    <property type="entry name" value="LexA/Signal peptidase"/>
    <property type="match status" value="1"/>
</dbReference>
<dbReference type="InterPro" id="IPR036286">
    <property type="entry name" value="LexA/Signal_pep-like_sf"/>
</dbReference>
<name>A0A2G1WAK3_9BACT</name>
<keyword evidence="4" id="KW-1185">Reference proteome</keyword>
<dbReference type="GO" id="GO:0004252">
    <property type="term" value="F:serine-type endopeptidase activity"/>
    <property type="evidence" value="ECO:0007669"/>
    <property type="project" value="InterPro"/>
</dbReference>
<evidence type="ECO:0000313" key="3">
    <source>
        <dbReference type="EMBL" id="PHQ36058.1"/>
    </source>
</evidence>
<organism evidence="3 4">
    <name type="scientific">Rhodopirellula bahusiensis</name>
    <dbReference type="NCBI Taxonomy" id="2014065"/>
    <lineage>
        <taxon>Bacteria</taxon>
        <taxon>Pseudomonadati</taxon>
        <taxon>Planctomycetota</taxon>
        <taxon>Planctomycetia</taxon>
        <taxon>Pirellulales</taxon>
        <taxon>Pirellulaceae</taxon>
        <taxon>Rhodopirellula</taxon>
    </lineage>
</organism>
<evidence type="ECO:0000313" key="4">
    <source>
        <dbReference type="Proteomes" id="UP000225740"/>
    </source>
</evidence>
<protein>
    <submittedName>
        <fullName evidence="3">S26 family signal peptidase</fullName>
    </submittedName>
</protein>
<dbReference type="Gene3D" id="2.10.109.10">
    <property type="entry name" value="Umud Fragment, subunit A"/>
    <property type="match status" value="1"/>
</dbReference>
<feature type="domain" description="Peptidase S26" evidence="2">
    <location>
        <begin position="388"/>
        <end position="422"/>
    </location>
</feature>
<dbReference type="InterPro" id="IPR019758">
    <property type="entry name" value="Pept_S26A_signal_pept_1_CS"/>
</dbReference>
<comment type="caution">
    <text evidence="3">The sequence shown here is derived from an EMBL/GenBank/DDBJ whole genome shotgun (WGS) entry which is preliminary data.</text>
</comment>
<dbReference type="GO" id="GO:0016020">
    <property type="term" value="C:membrane"/>
    <property type="evidence" value="ECO:0007669"/>
    <property type="project" value="InterPro"/>
</dbReference>
<dbReference type="PROSITE" id="PS00761">
    <property type="entry name" value="SPASE_I_3"/>
    <property type="match status" value="1"/>
</dbReference>
<dbReference type="GO" id="GO:0006465">
    <property type="term" value="P:signal peptide processing"/>
    <property type="evidence" value="ECO:0007669"/>
    <property type="project" value="InterPro"/>
</dbReference>
<dbReference type="EMBL" id="NIZW01000004">
    <property type="protein sequence ID" value="PHQ36058.1"/>
    <property type="molecule type" value="Genomic_DNA"/>
</dbReference>
<evidence type="ECO:0000256" key="1">
    <source>
        <dbReference type="ARBA" id="ARBA00022801"/>
    </source>
</evidence>
<dbReference type="CDD" id="cd06530">
    <property type="entry name" value="S26_SPase_I"/>
    <property type="match status" value="1"/>
</dbReference>
<dbReference type="AlphaFoldDB" id="A0A2G1WAK3"/>
<dbReference type="OrthoDB" id="9802919at2"/>
<accession>A0A2G1WAK3</accession>
<dbReference type="GeneID" id="90608082"/>
<keyword evidence="1" id="KW-0378">Hydrolase</keyword>
<proteinExistence type="predicted"/>
<dbReference type="Pfam" id="PF10502">
    <property type="entry name" value="Peptidase_S26"/>
    <property type="match status" value="1"/>
</dbReference>
<dbReference type="Proteomes" id="UP000225740">
    <property type="component" value="Unassembled WGS sequence"/>
</dbReference>
<reference evidence="3 4" key="1">
    <citation type="submission" date="2017-06" db="EMBL/GenBank/DDBJ databases">
        <title>Description of Rhodopirellula bahusiensis sp. nov.</title>
        <authorList>
            <person name="Kizina J."/>
            <person name="Harder J."/>
        </authorList>
    </citation>
    <scope>NUCLEOTIDE SEQUENCE [LARGE SCALE GENOMIC DNA]</scope>
    <source>
        <strain evidence="3 4">SWK21</strain>
    </source>
</reference>
<dbReference type="RefSeq" id="WP_099260136.1">
    <property type="nucleotide sequence ID" value="NZ_NIZW01000004.1"/>
</dbReference>
<sequence length="430" mass="46912">MSISSLTDIAAIFRSRISRRSMLAGAGWFAVGTAGCETQRETKTAFQVAGPSMAPTLWGPSVQFICAACKVPIRVDAEHWKTVRQRVAAVRERGASPPRCWHCGTPVDGDSIAQPTRIEPDVVTVVSPSLARIQQRLDTGDKPLVLLKHEDGIHVKRILAGPGQVVTADESGRLLVDAAPVALSDSPRLPIDIDEQRTGDIPSRWSCVDDVWQRDQEGIWSGASLGTKSKSGLVWLVYQHRNVYRGNVVSRVLDDCPANLGIDRRLHPVDDIGLAISIQPQAGVDVGKNQSRSDRRVHVISWTEQGSRVVSQTLPEQPSEIGSLIEFGPTSFRKGSELDASGLNSEGIPELSSKSPIAVGLDPRSVANARDLRLWRSIAWRAPQLSRWELGTDEWFVAGDNVPVSVDSRFWGPIRANQIVGVCEPLTQKS</sequence>
<evidence type="ECO:0000259" key="2">
    <source>
        <dbReference type="Pfam" id="PF10502"/>
    </source>
</evidence>
<dbReference type="InterPro" id="IPR019533">
    <property type="entry name" value="Peptidase_S26"/>
</dbReference>